<dbReference type="Gene3D" id="3.40.50.150">
    <property type="entry name" value="Vaccinia Virus protein VP39"/>
    <property type="match status" value="1"/>
</dbReference>
<proteinExistence type="predicted"/>
<reference evidence="1" key="1">
    <citation type="submission" date="2023-03" db="EMBL/GenBank/DDBJ databases">
        <title>Amycolatopsis taiwanensis NBRC 103393.</title>
        <authorList>
            <person name="Ichikawa N."/>
            <person name="Sato H."/>
            <person name="Tonouchi N."/>
        </authorList>
    </citation>
    <scope>NUCLEOTIDE SEQUENCE</scope>
    <source>
        <strain evidence="1">NBRC 103393</strain>
    </source>
</reference>
<keyword evidence="2" id="KW-1185">Reference proteome</keyword>
<dbReference type="SUPFAM" id="SSF53335">
    <property type="entry name" value="S-adenosyl-L-methionine-dependent methyltransferases"/>
    <property type="match status" value="1"/>
</dbReference>
<comment type="caution">
    <text evidence="1">The sequence shown here is derived from an EMBL/GenBank/DDBJ whole genome shotgun (WGS) entry which is preliminary data.</text>
</comment>
<organism evidence="1 2">
    <name type="scientific">Amycolatopsis taiwanensis</name>
    <dbReference type="NCBI Taxonomy" id="342230"/>
    <lineage>
        <taxon>Bacteria</taxon>
        <taxon>Bacillati</taxon>
        <taxon>Actinomycetota</taxon>
        <taxon>Actinomycetes</taxon>
        <taxon>Pseudonocardiales</taxon>
        <taxon>Pseudonocardiaceae</taxon>
        <taxon>Amycolatopsis</taxon>
    </lineage>
</organism>
<name>A0A9W6QYG8_9PSEU</name>
<dbReference type="AlphaFoldDB" id="A0A9W6QYG8"/>
<dbReference type="InterPro" id="IPR029063">
    <property type="entry name" value="SAM-dependent_MTases_sf"/>
</dbReference>
<sequence>MPLITPRQTPIGVDPTRPSIPRIQQTFLGGKDSYEADRQVMREITSAVPDAGDIPRAGRAFRDRACRFLAAQTGIGQYLDCGAGLPTAENTHQIVQASQPEARVIYVHDDPIVLAHGRALLEENEFTHMAAGDIFNPSSVLDNPVVTRHLDFSEPMVLLQVSTIPFLPDSSELSAPEIMRQYIDALAPGSYVVLSHFLDPEVPGLTEVAKKLERMLLDGPVGAGWFRPRAEIAELMAGLDIVEPNELSVPGVVVCDEWWPDGPRMIPLSKPARCVAAVVGRKP</sequence>
<gene>
    <name evidence="1" type="ORF">Atai01_17790</name>
</gene>
<dbReference type="PIRSF" id="PIRSF017393">
    <property type="entry name" value="MTase_SAV2177"/>
    <property type="match status" value="1"/>
</dbReference>
<evidence type="ECO:0000313" key="2">
    <source>
        <dbReference type="Proteomes" id="UP001165136"/>
    </source>
</evidence>
<dbReference type="EMBL" id="BSTI01000003">
    <property type="protein sequence ID" value="GLY65160.1"/>
    <property type="molecule type" value="Genomic_DNA"/>
</dbReference>
<evidence type="ECO:0000313" key="1">
    <source>
        <dbReference type="EMBL" id="GLY65160.1"/>
    </source>
</evidence>
<dbReference type="RefSeq" id="WP_027946702.1">
    <property type="nucleotide sequence ID" value="NZ_BSTI01000003.1"/>
</dbReference>
<protein>
    <recommendedName>
        <fullName evidence="3">S-adenosyl methyltransferase</fullName>
    </recommendedName>
</protein>
<dbReference type="Pfam" id="PF04672">
    <property type="entry name" value="Methyltransf_19"/>
    <property type="match status" value="1"/>
</dbReference>
<evidence type="ECO:0008006" key="3">
    <source>
        <dbReference type="Google" id="ProtNLM"/>
    </source>
</evidence>
<accession>A0A9W6QYG8</accession>
<dbReference type="Proteomes" id="UP001165136">
    <property type="component" value="Unassembled WGS sequence"/>
</dbReference>
<dbReference type="InterPro" id="IPR006764">
    <property type="entry name" value="SAM_dep_MeTrfase_SAV2177_type"/>
</dbReference>